<dbReference type="GO" id="GO:0003677">
    <property type="term" value="F:DNA binding"/>
    <property type="evidence" value="ECO:0007669"/>
    <property type="project" value="InterPro"/>
</dbReference>
<comment type="caution">
    <text evidence="3">The sequence shown here is derived from an EMBL/GenBank/DDBJ whole genome shotgun (WGS) entry which is preliminary data.</text>
</comment>
<dbReference type="PROSITE" id="PS50943">
    <property type="entry name" value="HTH_CROC1"/>
    <property type="match status" value="1"/>
</dbReference>
<feature type="domain" description="HTH cro/C1-type" evidence="2">
    <location>
        <begin position="7"/>
        <end position="61"/>
    </location>
</feature>
<dbReference type="SMART" id="SM00530">
    <property type="entry name" value="HTH_XRE"/>
    <property type="match status" value="1"/>
</dbReference>
<dbReference type="InterPro" id="IPR001387">
    <property type="entry name" value="Cro/C1-type_HTH"/>
</dbReference>
<dbReference type="Pfam" id="PF06114">
    <property type="entry name" value="Peptidase_M78"/>
    <property type="match status" value="1"/>
</dbReference>
<protein>
    <submittedName>
        <fullName evidence="3">Transcriptional regulator, xre family</fullName>
    </submittedName>
</protein>
<organism evidence="3">
    <name type="scientific">hydrocarbon metagenome</name>
    <dbReference type="NCBI Taxonomy" id="938273"/>
    <lineage>
        <taxon>unclassified sequences</taxon>
        <taxon>metagenomes</taxon>
        <taxon>ecological metagenomes</taxon>
    </lineage>
</organism>
<evidence type="ECO:0000256" key="1">
    <source>
        <dbReference type="ARBA" id="ARBA00007227"/>
    </source>
</evidence>
<dbReference type="AlphaFoldDB" id="A0A0W8FE90"/>
<dbReference type="PANTHER" id="PTHR43236">
    <property type="entry name" value="ANTITOXIN HIGA1"/>
    <property type="match status" value="1"/>
</dbReference>
<name>A0A0W8FE90_9ZZZZ</name>
<dbReference type="InterPro" id="IPR052345">
    <property type="entry name" value="Rad_response_metalloprotease"/>
</dbReference>
<reference evidence="3" key="1">
    <citation type="journal article" date="2015" name="Proc. Natl. Acad. Sci. U.S.A.">
        <title>Networks of energetic and metabolic interactions define dynamics in microbial communities.</title>
        <authorList>
            <person name="Embree M."/>
            <person name="Liu J.K."/>
            <person name="Al-Bassam M.M."/>
            <person name="Zengler K."/>
        </authorList>
    </citation>
    <scope>NUCLEOTIDE SEQUENCE</scope>
</reference>
<dbReference type="SUPFAM" id="SSF47413">
    <property type="entry name" value="lambda repressor-like DNA-binding domains"/>
    <property type="match status" value="1"/>
</dbReference>
<proteinExistence type="inferred from homology"/>
<evidence type="ECO:0000313" key="3">
    <source>
        <dbReference type="EMBL" id="KUG19205.1"/>
    </source>
</evidence>
<comment type="similarity">
    <text evidence="1">Belongs to the short-chain fatty acyl-CoA assimilation regulator (ScfR) family.</text>
</comment>
<dbReference type="InterPro" id="IPR010982">
    <property type="entry name" value="Lambda_DNA-bd_dom_sf"/>
</dbReference>
<evidence type="ECO:0000259" key="2">
    <source>
        <dbReference type="PROSITE" id="PS50943"/>
    </source>
</evidence>
<dbReference type="PANTHER" id="PTHR43236:SF1">
    <property type="entry name" value="BLL7220 PROTEIN"/>
    <property type="match status" value="1"/>
</dbReference>
<dbReference type="Pfam" id="PF01381">
    <property type="entry name" value="HTH_3"/>
    <property type="match status" value="1"/>
</dbReference>
<dbReference type="EMBL" id="LNQE01001315">
    <property type="protein sequence ID" value="KUG19205.1"/>
    <property type="molecule type" value="Genomic_DNA"/>
</dbReference>
<sequence>MAIAERLKMARQMRGLSQRELAGRAGVSANAISKYERGINIPGSGVLIRLSKALDVKIEYFLRPKTYHIKLEAPAFRRLEMSHKEEVIVKERVRDWLERYLEVEDLLDIDMTSAFRMPLGYPIQVSGIEEIERVAEKLRYEWNLGFDAIESLTDLLEDRGIKVGVVPAPETFEAVTFWFNSTPVVAVRDGVPGDRQRLSLAHELGHLMVLPPEDMDTEEGREKCAFRFAGAFLVPESIAKMELGERRTRLDLFELHLLKHKYGLSMQAWIYRARDLGIISQKEYHRLFEIFSEKNWRQREPGDQIPPEEPKRMKRLVMRAYTEGIISSSRASELFGESIERFCAIEEERHGGFPIELCH</sequence>
<dbReference type="InterPro" id="IPR010359">
    <property type="entry name" value="IrrE_HExxH"/>
</dbReference>
<gene>
    <name evidence="3" type="ORF">ASZ90_011078</name>
</gene>
<dbReference type="Gene3D" id="1.10.260.40">
    <property type="entry name" value="lambda repressor-like DNA-binding domains"/>
    <property type="match status" value="1"/>
</dbReference>
<accession>A0A0W8FE90</accession>
<dbReference type="CDD" id="cd00093">
    <property type="entry name" value="HTH_XRE"/>
    <property type="match status" value="1"/>
</dbReference>